<keyword evidence="5" id="KW-0862">Zinc</keyword>
<dbReference type="InterPro" id="IPR036236">
    <property type="entry name" value="Znf_C2H2_sf"/>
</dbReference>
<evidence type="ECO:0000313" key="9">
    <source>
        <dbReference type="Proteomes" id="UP000694941"/>
    </source>
</evidence>
<dbReference type="PROSITE" id="PS50157">
    <property type="entry name" value="ZINC_FINGER_C2H2_2"/>
    <property type="match status" value="5"/>
</dbReference>
<dbReference type="Pfam" id="PF00096">
    <property type="entry name" value="zf-C2H2"/>
    <property type="match status" value="5"/>
</dbReference>
<keyword evidence="2" id="KW-0479">Metal-binding</keyword>
<proteinExistence type="predicted"/>
<evidence type="ECO:0000256" key="3">
    <source>
        <dbReference type="ARBA" id="ARBA00022737"/>
    </source>
</evidence>
<feature type="domain" description="C2H2-type" evidence="8">
    <location>
        <begin position="446"/>
        <end position="473"/>
    </location>
</feature>
<evidence type="ECO:0000256" key="1">
    <source>
        <dbReference type="ARBA" id="ARBA00004123"/>
    </source>
</evidence>
<dbReference type="SMART" id="SM00355">
    <property type="entry name" value="ZnF_C2H2"/>
    <property type="match status" value="5"/>
</dbReference>
<name>A0ABM1BIN2_LIMPO</name>
<evidence type="ECO:0000256" key="4">
    <source>
        <dbReference type="ARBA" id="ARBA00022771"/>
    </source>
</evidence>
<keyword evidence="4 7" id="KW-0863">Zinc-finger</keyword>
<gene>
    <name evidence="10" type="primary">LOC106466989</name>
</gene>
<feature type="domain" description="C2H2-type" evidence="8">
    <location>
        <begin position="502"/>
        <end position="528"/>
    </location>
</feature>
<dbReference type="Gene3D" id="3.30.160.60">
    <property type="entry name" value="Classic Zinc Finger"/>
    <property type="match status" value="5"/>
</dbReference>
<evidence type="ECO:0000256" key="6">
    <source>
        <dbReference type="ARBA" id="ARBA00023242"/>
    </source>
</evidence>
<feature type="domain" description="C2H2-type" evidence="8">
    <location>
        <begin position="418"/>
        <end position="445"/>
    </location>
</feature>
<dbReference type="InterPro" id="IPR013087">
    <property type="entry name" value="Znf_C2H2_type"/>
</dbReference>
<evidence type="ECO:0000256" key="5">
    <source>
        <dbReference type="ARBA" id="ARBA00022833"/>
    </source>
</evidence>
<keyword evidence="3" id="KW-0677">Repeat</keyword>
<dbReference type="SUPFAM" id="SSF57667">
    <property type="entry name" value="beta-beta-alpha zinc fingers"/>
    <property type="match status" value="3"/>
</dbReference>
<keyword evidence="6" id="KW-0539">Nucleus</keyword>
<dbReference type="PANTHER" id="PTHR24394">
    <property type="entry name" value="ZINC FINGER PROTEIN"/>
    <property type="match status" value="1"/>
</dbReference>
<feature type="domain" description="C2H2-type" evidence="8">
    <location>
        <begin position="474"/>
        <end position="501"/>
    </location>
</feature>
<dbReference type="PROSITE" id="PS00028">
    <property type="entry name" value="ZINC_FINGER_C2H2_1"/>
    <property type="match status" value="5"/>
</dbReference>
<reference evidence="10" key="1">
    <citation type="submission" date="2025-08" db="UniProtKB">
        <authorList>
            <consortium name="RefSeq"/>
        </authorList>
    </citation>
    <scope>IDENTIFICATION</scope>
    <source>
        <tissue evidence="10">Muscle</tissue>
    </source>
</reference>
<evidence type="ECO:0000256" key="2">
    <source>
        <dbReference type="ARBA" id="ARBA00022723"/>
    </source>
</evidence>
<dbReference type="RefSeq" id="XP_013782755.1">
    <property type="nucleotide sequence ID" value="XM_013927301.1"/>
</dbReference>
<evidence type="ECO:0000313" key="10">
    <source>
        <dbReference type="RefSeq" id="XP_013782755.1"/>
    </source>
</evidence>
<dbReference type="GeneID" id="106466989"/>
<dbReference type="Proteomes" id="UP000694941">
    <property type="component" value="Unplaced"/>
</dbReference>
<protein>
    <submittedName>
        <fullName evidence="10">Protein glass</fullName>
    </submittedName>
</protein>
<evidence type="ECO:0000256" key="7">
    <source>
        <dbReference type="PROSITE-ProRule" id="PRU00042"/>
    </source>
</evidence>
<sequence>MEGCYMPNNPSFGQELWRTPPNGYVFDTHSPVASHGTGGRGSGQNFGYPDLNVSRSPVDFNFTNCSFSAMDPDPIASMLSFNSYSPPYKEYPAAKEKGPYGHDMADVLLSLKHAVVHPGTGFLTSSPVASSSGVYPPCSDQLSPLSPMSHPHYGHVGLNFGGSTPSHGVSSPNNVSYSIYPQFQVTNNNCMVPQNNMYYGVDIPPPSPMGTVGCNGVSQATQPQGGSMFPASMSVNLSMNMTMGVTGFGDHQFYGSPTGPPQPQVQWSASAATPSQYGATQVQAGYGQVGYTPPSPVYNPVGTCTITAELRSGDTMTLPPLEKEFSTSMSPLKSMNTCISAPKHLDYGFLQPVTTMKPKPRVVPVVPRTAQFISQTGVMEEPPSACSKPNLCRICGKTYARPSTLKTHMRTHSGERPYRCNTCNKSFSQAANLTAHIRTHSGEKPFRCPICERQFSQSSSVTTHMRTHSGERPYRCCMCKKAFSDSSTLTKHLRIHSGEKPYQCKLCLLRFSQSGNLNRHMRVHATTN</sequence>
<accession>A0ABM1BIN2</accession>
<comment type="subcellular location">
    <subcellularLocation>
        <location evidence="1">Nucleus</location>
    </subcellularLocation>
</comment>
<keyword evidence="9" id="KW-1185">Reference proteome</keyword>
<evidence type="ECO:0000259" key="8">
    <source>
        <dbReference type="PROSITE" id="PS50157"/>
    </source>
</evidence>
<dbReference type="PANTHER" id="PTHR24394:SF29">
    <property type="entry name" value="MYONEURIN"/>
    <property type="match status" value="1"/>
</dbReference>
<feature type="domain" description="C2H2-type" evidence="8">
    <location>
        <begin position="390"/>
        <end position="417"/>
    </location>
</feature>
<organism evidence="9 10">
    <name type="scientific">Limulus polyphemus</name>
    <name type="common">Atlantic horseshoe crab</name>
    <dbReference type="NCBI Taxonomy" id="6850"/>
    <lineage>
        <taxon>Eukaryota</taxon>
        <taxon>Metazoa</taxon>
        <taxon>Ecdysozoa</taxon>
        <taxon>Arthropoda</taxon>
        <taxon>Chelicerata</taxon>
        <taxon>Merostomata</taxon>
        <taxon>Xiphosura</taxon>
        <taxon>Limulidae</taxon>
        <taxon>Limulus</taxon>
    </lineage>
</organism>